<keyword evidence="4" id="KW-0472">Membrane</keyword>
<dbReference type="Pfam" id="PF00116">
    <property type="entry name" value="COX2"/>
    <property type="match status" value="1"/>
</dbReference>
<evidence type="ECO:0000256" key="4">
    <source>
        <dbReference type="SAM" id="Phobius"/>
    </source>
</evidence>
<protein>
    <submittedName>
        <fullName evidence="6">Cytochrome c oxidase subunit 2</fullName>
    </submittedName>
</protein>
<comment type="subcellular location">
    <subcellularLocation>
        <location evidence="1">Cell envelope</location>
    </subcellularLocation>
</comment>
<dbReference type="EMBL" id="FSRO01000001">
    <property type="protein sequence ID" value="SIO29419.1"/>
    <property type="molecule type" value="Genomic_DNA"/>
</dbReference>
<dbReference type="PANTHER" id="PTHR42838:SF2">
    <property type="entry name" value="NITROUS-OXIDE REDUCTASE"/>
    <property type="match status" value="1"/>
</dbReference>
<keyword evidence="7" id="KW-1185">Reference proteome</keyword>
<dbReference type="AlphaFoldDB" id="A0A1N6IBR3"/>
<dbReference type="InterPro" id="IPR002429">
    <property type="entry name" value="CcO_II-like_C"/>
</dbReference>
<feature type="transmembrane region" description="Helical" evidence="4">
    <location>
        <begin position="48"/>
        <end position="65"/>
    </location>
</feature>
<dbReference type="GO" id="GO:0030313">
    <property type="term" value="C:cell envelope"/>
    <property type="evidence" value="ECO:0007669"/>
    <property type="project" value="UniProtKB-SubCell"/>
</dbReference>
<dbReference type="Proteomes" id="UP000185062">
    <property type="component" value="Unassembled WGS sequence"/>
</dbReference>
<accession>A0A1N6IBR3</accession>
<keyword evidence="4" id="KW-1133">Transmembrane helix</keyword>
<evidence type="ECO:0000313" key="6">
    <source>
        <dbReference type="EMBL" id="SIO29419.1"/>
    </source>
</evidence>
<dbReference type="eggNOG" id="COG1622">
    <property type="taxonomic scope" value="Bacteria"/>
</dbReference>
<dbReference type="PROSITE" id="PS00078">
    <property type="entry name" value="COX2"/>
    <property type="match status" value="1"/>
</dbReference>
<evidence type="ECO:0000259" key="5">
    <source>
        <dbReference type="PROSITE" id="PS50857"/>
    </source>
</evidence>
<feature type="domain" description="Cytochrome oxidase subunit II copper A binding" evidence="5">
    <location>
        <begin position="80"/>
        <end position="180"/>
    </location>
</feature>
<evidence type="ECO:0000256" key="1">
    <source>
        <dbReference type="ARBA" id="ARBA00004196"/>
    </source>
</evidence>
<dbReference type="GO" id="GO:0005507">
    <property type="term" value="F:copper ion binding"/>
    <property type="evidence" value="ECO:0007669"/>
    <property type="project" value="InterPro"/>
</dbReference>
<dbReference type="PANTHER" id="PTHR42838">
    <property type="entry name" value="CYTOCHROME C OXIDASE SUBUNIT II"/>
    <property type="match status" value="1"/>
</dbReference>
<name>A0A1N6IBR3_9PROT</name>
<dbReference type="PROSITE" id="PS50857">
    <property type="entry name" value="COX2_CUA"/>
    <property type="match status" value="1"/>
</dbReference>
<dbReference type="GO" id="GO:0004129">
    <property type="term" value="F:cytochrome-c oxidase activity"/>
    <property type="evidence" value="ECO:0007669"/>
    <property type="project" value="InterPro"/>
</dbReference>
<evidence type="ECO:0000256" key="3">
    <source>
        <dbReference type="ARBA" id="ARBA00023008"/>
    </source>
</evidence>
<dbReference type="InterPro" id="IPR001505">
    <property type="entry name" value="Copper_CuA"/>
</dbReference>
<dbReference type="Gene3D" id="2.60.40.420">
    <property type="entry name" value="Cupredoxins - blue copper proteins"/>
    <property type="match status" value="1"/>
</dbReference>
<dbReference type="InterPro" id="IPR008972">
    <property type="entry name" value="Cupredoxin"/>
</dbReference>
<feature type="transmembrane region" description="Helical" evidence="4">
    <location>
        <begin position="6"/>
        <end position="27"/>
    </location>
</feature>
<dbReference type="CDD" id="cd13916">
    <property type="entry name" value="CuRO_HCO_II_like_1"/>
    <property type="match status" value="1"/>
</dbReference>
<dbReference type="STRING" id="44575.SAMN05216419_100940"/>
<evidence type="ECO:0000313" key="7">
    <source>
        <dbReference type="Proteomes" id="UP000185062"/>
    </source>
</evidence>
<dbReference type="GO" id="GO:0016020">
    <property type="term" value="C:membrane"/>
    <property type="evidence" value="ECO:0007669"/>
    <property type="project" value="InterPro"/>
</dbReference>
<sequence>MQETAWQVSLVLMTIIAFGFVFVAINSGKRIKDYQPLVKSAYGTRTKLFWVLVLVFFPVMIYTLFDLPYSPGHSKQDSSAEPQVINVTGHSWYWQMSNNEVTTGTPVEINVTSADVNHGFGIYDTNMRLVAQTQAMPEYTNKIRHTFDKAGTYRILCMEYCGVAHHSMMSEIKVININEE</sequence>
<keyword evidence="2" id="KW-0479">Metal-binding</keyword>
<organism evidence="6 7">
    <name type="scientific">Nitrosomonas cryotolerans ATCC 49181</name>
    <dbReference type="NCBI Taxonomy" id="1131553"/>
    <lineage>
        <taxon>Bacteria</taxon>
        <taxon>Pseudomonadati</taxon>
        <taxon>Pseudomonadota</taxon>
        <taxon>Betaproteobacteria</taxon>
        <taxon>Nitrosomonadales</taxon>
        <taxon>Nitrosomonadaceae</taxon>
        <taxon>Nitrosomonas</taxon>
    </lineage>
</organism>
<dbReference type="SUPFAM" id="SSF49503">
    <property type="entry name" value="Cupredoxins"/>
    <property type="match status" value="1"/>
</dbReference>
<gene>
    <name evidence="6" type="ORF">SAMN02743940_1698</name>
</gene>
<proteinExistence type="predicted"/>
<keyword evidence="3" id="KW-0186">Copper</keyword>
<dbReference type="InterPro" id="IPR051403">
    <property type="entry name" value="NosZ/Cyto_c_oxidase_sub2"/>
</dbReference>
<keyword evidence="4" id="KW-0812">Transmembrane</keyword>
<reference evidence="6 7" key="1">
    <citation type="submission" date="2016-12" db="EMBL/GenBank/DDBJ databases">
        <authorList>
            <person name="Song W.-J."/>
            <person name="Kurnit D.M."/>
        </authorList>
    </citation>
    <scope>NUCLEOTIDE SEQUENCE [LARGE SCALE GENOMIC DNA]</scope>
    <source>
        <strain evidence="6 7">ATCC 49181</strain>
    </source>
</reference>
<evidence type="ECO:0000256" key="2">
    <source>
        <dbReference type="ARBA" id="ARBA00022723"/>
    </source>
</evidence>